<dbReference type="Proteomes" id="UP000290289">
    <property type="component" value="Chromosome 17"/>
</dbReference>
<reference evidence="2 3" key="1">
    <citation type="submission" date="2018-10" db="EMBL/GenBank/DDBJ databases">
        <title>A high-quality apple genome assembly.</title>
        <authorList>
            <person name="Hu J."/>
        </authorList>
    </citation>
    <scope>NUCLEOTIDE SEQUENCE [LARGE SCALE GENOMIC DNA]</scope>
    <source>
        <strain evidence="3">cv. HFTH1</strain>
        <tissue evidence="2">Young leaf</tissue>
    </source>
</reference>
<dbReference type="InterPro" id="IPR051283">
    <property type="entry name" value="Sec_Metabolite_Acyltrans"/>
</dbReference>
<dbReference type="Pfam" id="PF02458">
    <property type="entry name" value="Transferase"/>
    <property type="match status" value="1"/>
</dbReference>
<organism evidence="2 3">
    <name type="scientific">Malus domestica</name>
    <name type="common">Apple</name>
    <name type="synonym">Pyrus malus</name>
    <dbReference type="NCBI Taxonomy" id="3750"/>
    <lineage>
        <taxon>Eukaryota</taxon>
        <taxon>Viridiplantae</taxon>
        <taxon>Streptophyta</taxon>
        <taxon>Embryophyta</taxon>
        <taxon>Tracheophyta</taxon>
        <taxon>Spermatophyta</taxon>
        <taxon>Magnoliopsida</taxon>
        <taxon>eudicotyledons</taxon>
        <taxon>Gunneridae</taxon>
        <taxon>Pentapetalae</taxon>
        <taxon>rosids</taxon>
        <taxon>fabids</taxon>
        <taxon>Rosales</taxon>
        <taxon>Rosaceae</taxon>
        <taxon>Amygdaloideae</taxon>
        <taxon>Maleae</taxon>
        <taxon>Malus</taxon>
    </lineage>
</organism>
<proteinExistence type="predicted"/>
<gene>
    <name evidence="2" type="ORF">DVH24_031410</name>
</gene>
<sequence>MGHVRCISTTTVQPTSQNESTQRIELTPWDLQFILFGYAQKGLLFHKPNSTTYDKYPNKSLIQHLQASLSLTLDIFYPLAGRLAITENEDDNTTSFSVDCNGTGAQFVYAVADGVTVADILDPVLVPSDIVHSFFFMNGVLNYEGVSKPLLAVQVTELVDGIFIGFTMNHSVVDGSTFWLFFNTWSEISRHAETSTANCGKISQPPPIFSREFFDGIIDFPVRIPNFHNQIPKNRSSTPPAALHQRIFKFSKEKIAQLKAKANAEMGTTKISSLQALLAHLWLSIIRNKHFNPDQETKYTLQIGLRQRFQSPLPEEYLGNLVQFGTATSTVIDLLEHGLGWAAWEINKMIASKTKDEVRKYLEEWIESPKLFQLNNLASDYSFGTGSSPRFNMYGNDFGWGRPLAVKSGSSNKAEGKLTVAPGAEDGSIEFEACLPPQTLQDLAEDAEFFHRNDNLQLIDLRIA</sequence>
<evidence type="ECO:0000313" key="2">
    <source>
        <dbReference type="EMBL" id="RXH69077.1"/>
    </source>
</evidence>
<dbReference type="EMBL" id="RDQH01000343">
    <property type="protein sequence ID" value="RXH69077.1"/>
    <property type="molecule type" value="Genomic_DNA"/>
</dbReference>
<dbReference type="InterPro" id="IPR023213">
    <property type="entry name" value="CAT-like_dom_sf"/>
</dbReference>
<protein>
    <submittedName>
        <fullName evidence="2">Uncharacterized protein</fullName>
    </submittedName>
</protein>
<dbReference type="PANTHER" id="PTHR31896">
    <property type="entry name" value="FAMILY REGULATORY PROTEIN, PUTATIVE (AFU_ORTHOLOGUE AFUA_3G14730)-RELATED"/>
    <property type="match status" value="1"/>
</dbReference>
<evidence type="ECO:0000313" key="3">
    <source>
        <dbReference type="Proteomes" id="UP000290289"/>
    </source>
</evidence>
<evidence type="ECO:0000256" key="1">
    <source>
        <dbReference type="ARBA" id="ARBA00022679"/>
    </source>
</evidence>
<comment type="caution">
    <text evidence="2">The sequence shown here is derived from an EMBL/GenBank/DDBJ whole genome shotgun (WGS) entry which is preliminary data.</text>
</comment>
<dbReference type="AlphaFoldDB" id="A0A498HI60"/>
<keyword evidence="1" id="KW-0808">Transferase</keyword>
<dbReference type="PANTHER" id="PTHR31896:SF39">
    <property type="entry name" value="PROTEIN ENHANCED PSEUDOMONAS SUSCEPTIBILITY 1-LIKE"/>
    <property type="match status" value="1"/>
</dbReference>
<dbReference type="Gene3D" id="3.30.559.10">
    <property type="entry name" value="Chloramphenicol acetyltransferase-like domain"/>
    <property type="match status" value="2"/>
</dbReference>
<dbReference type="GO" id="GO:0016740">
    <property type="term" value="F:transferase activity"/>
    <property type="evidence" value="ECO:0007669"/>
    <property type="project" value="UniProtKB-KW"/>
</dbReference>
<keyword evidence="3" id="KW-1185">Reference proteome</keyword>
<name>A0A498HI60_MALDO</name>
<accession>A0A498HI60</accession>